<dbReference type="Proteomes" id="UP000178127">
    <property type="component" value="Unassembled WGS sequence"/>
</dbReference>
<reference evidence="2 3" key="1">
    <citation type="journal article" date="2016" name="Nat. Commun.">
        <title>Thousands of microbial genomes shed light on interconnected biogeochemical processes in an aquifer system.</title>
        <authorList>
            <person name="Anantharaman K."/>
            <person name="Brown C.T."/>
            <person name="Hug L.A."/>
            <person name="Sharon I."/>
            <person name="Castelle C.J."/>
            <person name="Probst A.J."/>
            <person name="Thomas B.C."/>
            <person name="Singh A."/>
            <person name="Wilkins M.J."/>
            <person name="Karaoz U."/>
            <person name="Brodie E.L."/>
            <person name="Williams K.H."/>
            <person name="Hubbard S.S."/>
            <person name="Banfield J.F."/>
        </authorList>
    </citation>
    <scope>NUCLEOTIDE SEQUENCE [LARGE SCALE GENOMIC DNA]</scope>
</reference>
<sequence>MKENSNNQEIIYSWETTPEIEKQIAFKTLPVLVFCLFSLLLLAFFGINLVDSSEPLQITSFVNIIKKSLANDYNDPLSSFVNILLIFIFIVGFVYIIHIIFVIVRSFKSKFNMVFIITKGGLKVIDHANESKFYDWNTLKSFTHTEMYNVHIFNVYRKLVFPLNYLFPVKIRSMEAQNAAVVMYLRRFILNDEKTNINKKWLNFIIICVVAGALLGLVYGILRK</sequence>
<keyword evidence="1" id="KW-1133">Transmembrane helix</keyword>
<dbReference type="EMBL" id="MEVD01000023">
    <property type="protein sequence ID" value="OGC52605.1"/>
    <property type="molecule type" value="Genomic_DNA"/>
</dbReference>
<keyword evidence="1" id="KW-0812">Transmembrane</keyword>
<feature type="transmembrane region" description="Helical" evidence="1">
    <location>
        <begin position="80"/>
        <end position="104"/>
    </location>
</feature>
<evidence type="ECO:0000256" key="1">
    <source>
        <dbReference type="SAM" id="Phobius"/>
    </source>
</evidence>
<feature type="transmembrane region" description="Helical" evidence="1">
    <location>
        <begin position="201"/>
        <end position="222"/>
    </location>
</feature>
<protein>
    <submittedName>
        <fullName evidence="2">Uncharacterized protein</fullName>
    </submittedName>
</protein>
<keyword evidence="1" id="KW-0472">Membrane</keyword>
<proteinExistence type="predicted"/>
<dbReference type="AlphaFoldDB" id="A0A1F4V608"/>
<gene>
    <name evidence="2" type="ORF">A3D91_01205</name>
</gene>
<accession>A0A1F4V608</accession>
<dbReference type="STRING" id="1802620.A3D91_01205"/>
<comment type="caution">
    <text evidence="2">The sequence shown here is derived from an EMBL/GenBank/DDBJ whole genome shotgun (WGS) entry which is preliminary data.</text>
</comment>
<evidence type="ECO:0000313" key="2">
    <source>
        <dbReference type="EMBL" id="OGC52605.1"/>
    </source>
</evidence>
<name>A0A1F4V608_UNCKA</name>
<organism evidence="2 3">
    <name type="scientific">candidate division WWE3 bacterium RIFCSPHIGHO2_02_FULL_38_14</name>
    <dbReference type="NCBI Taxonomy" id="1802620"/>
    <lineage>
        <taxon>Bacteria</taxon>
        <taxon>Katanobacteria</taxon>
    </lineage>
</organism>
<evidence type="ECO:0000313" key="3">
    <source>
        <dbReference type="Proteomes" id="UP000178127"/>
    </source>
</evidence>
<feature type="transmembrane region" description="Helical" evidence="1">
    <location>
        <begin position="29"/>
        <end position="50"/>
    </location>
</feature>